<dbReference type="InterPro" id="IPR036388">
    <property type="entry name" value="WH-like_DNA-bd_sf"/>
</dbReference>
<proteinExistence type="predicted"/>
<organism evidence="5 6">
    <name type="scientific">Amycolatopsis speibonae</name>
    <dbReference type="NCBI Taxonomy" id="1450224"/>
    <lineage>
        <taxon>Bacteria</taxon>
        <taxon>Bacillati</taxon>
        <taxon>Actinomycetota</taxon>
        <taxon>Actinomycetes</taxon>
        <taxon>Pseudonocardiales</taxon>
        <taxon>Pseudonocardiaceae</taxon>
        <taxon>Amycolatopsis</taxon>
    </lineage>
</organism>
<name>A0ABV7NPE0_9PSEU</name>
<evidence type="ECO:0000313" key="5">
    <source>
        <dbReference type="EMBL" id="MFC3448505.1"/>
    </source>
</evidence>
<dbReference type="PANTHER" id="PTHR42756:SF1">
    <property type="entry name" value="TRANSCRIPTIONAL REPRESSOR OF EMRAB OPERON"/>
    <property type="match status" value="1"/>
</dbReference>
<evidence type="ECO:0000259" key="4">
    <source>
        <dbReference type="PROSITE" id="PS50995"/>
    </source>
</evidence>
<dbReference type="RefSeq" id="WP_378237176.1">
    <property type="nucleotide sequence ID" value="NZ_JBHRWK010000007.1"/>
</dbReference>
<accession>A0ABV7NPE0</accession>
<reference evidence="6" key="1">
    <citation type="journal article" date="2019" name="Int. J. Syst. Evol. Microbiol.">
        <title>The Global Catalogue of Microorganisms (GCM) 10K type strain sequencing project: providing services to taxonomists for standard genome sequencing and annotation.</title>
        <authorList>
            <consortium name="The Broad Institute Genomics Platform"/>
            <consortium name="The Broad Institute Genome Sequencing Center for Infectious Disease"/>
            <person name="Wu L."/>
            <person name="Ma J."/>
        </authorList>
    </citation>
    <scope>NUCLEOTIDE SEQUENCE [LARGE SCALE GENOMIC DNA]</scope>
    <source>
        <strain evidence="6">CGMCC 4.7676</strain>
    </source>
</reference>
<dbReference type="PROSITE" id="PS50995">
    <property type="entry name" value="HTH_MARR_2"/>
    <property type="match status" value="1"/>
</dbReference>
<dbReference type="PRINTS" id="PR00598">
    <property type="entry name" value="HTHMARR"/>
</dbReference>
<evidence type="ECO:0000256" key="3">
    <source>
        <dbReference type="ARBA" id="ARBA00023163"/>
    </source>
</evidence>
<dbReference type="InterPro" id="IPR000835">
    <property type="entry name" value="HTH_MarR-typ"/>
</dbReference>
<sequence>MTLPKFDSAPAAWINIASRALSRVNDQRLRPLGLTFAQMPVLAALSKADALSQKELAVLARVEQPSMAQLLARMDRDGLIRRTPAEHDRRVSLISLTEDGLAKLTQVRSALFETNDQALRGFSADEVELFVDLLRRLVANIEEDPPDDGC</sequence>
<dbReference type="PANTHER" id="PTHR42756">
    <property type="entry name" value="TRANSCRIPTIONAL REGULATOR, MARR"/>
    <property type="match status" value="1"/>
</dbReference>
<comment type="caution">
    <text evidence="5">The sequence shown here is derived from an EMBL/GenBank/DDBJ whole genome shotgun (WGS) entry which is preliminary data.</text>
</comment>
<feature type="domain" description="HTH marR-type" evidence="4">
    <location>
        <begin position="1"/>
        <end position="139"/>
    </location>
</feature>
<dbReference type="Proteomes" id="UP001595645">
    <property type="component" value="Unassembled WGS sequence"/>
</dbReference>
<dbReference type="InterPro" id="IPR036390">
    <property type="entry name" value="WH_DNA-bd_sf"/>
</dbReference>
<evidence type="ECO:0000256" key="2">
    <source>
        <dbReference type="ARBA" id="ARBA00023125"/>
    </source>
</evidence>
<evidence type="ECO:0000256" key="1">
    <source>
        <dbReference type="ARBA" id="ARBA00023015"/>
    </source>
</evidence>
<gene>
    <name evidence="5" type="ORF">ACFOSH_03580</name>
</gene>
<dbReference type="SUPFAM" id="SSF46785">
    <property type="entry name" value="Winged helix' DNA-binding domain"/>
    <property type="match status" value="1"/>
</dbReference>
<keyword evidence="1" id="KW-0805">Transcription regulation</keyword>
<keyword evidence="3" id="KW-0804">Transcription</keyword>
<keyword evidence="6" id="KW-1185">Reference proteome</keyword>
<dbReference type="EMBL" id="JBHRWK010000007">
    <property type="protein sequence ID" value="MFC3448505.1"/>
    <property type="molecule type" value="Genomic_DNA"/>
</dbReference>
<protein>
    <submittedName>
        <fullName evidence="5">MarR family winged helix-turn-helix transcriptional regulator</fullName>
    </submittedName>
</protein>
<dbReference type="Pfam" id="PF12802">
    <property type="entry name" value="MarR_2"/>
    <property type="match status" value="1"/>
</dbReference>
<evidence type="ECO:0000313" key="6">
    <source>
        <dbReference type="Proteomes" id="UP001595645"/>
    </source>
</evidence>
<dbReference type="Gene3D" id="1.10.10.10">
    <property type="entry name" value="Winged helix-like DNA-binding domain superfamily/Winged helix DNA-binding domain"/>
    <property type="match status" value="1"/>
</dbReference>
<dbReference type="SMART" id="SM00347">
    <property type="entry name" value="HTH_MARR"/>
    <property type="match status" value="1"/>
</dbReference>
<keyword evidence="2" id="KW-0238">DNA-binding</keyword>